<evidence type="ECO:0000256" key="1">
    <source>
        <dbReference type="SAM" id="MobiDB-lite"/>
    </source>
</evidence>
<dbReference type="Proteomes" id="UP000018817">
    <property type="component" value="Unassembled WGS sequence"/>
</dbReference>
<reference evidence="3" key="1">
    <citation type="submission" date="2011-12" db="EMBL/GenBank/DDBJ databases">
        <authorList>
            <consortium name="The Broad Institute Genome Sequencing Platform"/>
            <person name="Russ C."/>
            <person name="Tyler B."/>
            <person name="Panabieres F."/>
            <person name="Shan W."/>
            <person name="Tripathy S."/>
            <person name="Grunwald N."/>
            <person name="Machado M."/>
            <person name="Young S.K."/>
            <person name="Zeng Q."/>
            <person name="Gargeya S."/>
            <person name="Fitzgerald M."/>
            <person name="Haas B."/>
            <person name="Abouelleil A."/>
            <person name="Alvarado L."/>
            <person name="Arachchi H.M."/>
            <person name="Berlin A."/>
            <person name="Chapman S.B."/>
            <person name="Gearin G."/>
            <person name="Goldberg J."/>
            <person name="Griggs A."/>
            <person name="Gujja S."/>
            <person name="Hansen M."/>
            <person name="Heiman D."/>
            <person name="Howarth C."/>
            <person name="Larimer J."/>
            <person name="Lui A."/>
            <person name="MacDonald P.J.P."/>
            <person name="McCowen C."/>
            <person name="Montmayeur A."/>
            <person name="Murphy C."/>
            <person name="Neiman D."/>
            <person name="Pearson M."/>
            <person name="Priest M."/>
            <person name="Roberts A."/>
            <person name="Saif S."/>
            <person name="Shea T."/>
            <person name="Sisk P."/>
            <person name="Stolte C."/>
            <person name="Sykes S."/>
            <person name="Wortman J."/>
            <person name="Nusbaum C."/>
            <person name="Birren B."/>
        </authorList>
    </citation>
    <scope>NUCLEOTIDE SEQUENCE [LARGE SCALE GENOMIC DNA]</scope>
    <source>
        <strain evidence="3">INRA-310</strain>
    </source>
</reference>
<name>W2QI10_PHYN3</name>
<dbReference type="GeneID" id="20191014"/>
<organism evidence="2 3">
    <name type="scientific">Phytophthora nicotianae (strain INRA-310)</name>
    <name type="common">Phytophthora parasitica</name>
    <dbReference type="NCBI Taxonomy" id="761204"/>
    <lineage>
        <taxon>Eukaryota</taxon>
        <taxon>Sar</taxon>
        <taxon>Stramenopiles</taxon>
        <taxon>Oomycota</taxon>
        <taxon>Peronosporomycetes</taxon>
        <taxon>Peronosporales</taxon>
        <taxon>Peronosporaceae</taxon>
        <taxon>Phytophthora</taxon>
    </lineage>
</organism>
<gene>
    <name evidence="2" type="ORF">PPTG_22415</name>
</gene>
<feature type="region of interest" description="Disordered" evidence="1">
    <location>
        <begin position="49"/>
        <end position="68"/>
    </location>
</feature>
<dbReference type="VEuPathDB" id="FungiDB:PPTG_22415"/>
<evidence type="ECO:0000313" key="2">
    <source>
        <dbReference type="EMBL" id="ETN12793.1"/>
    </source>
</evidence>
<dbReference type="AlphaFoldDB" id="W2QI10"/>
<protein>
    <submittedName>
        <fullName evidence="2">Uncharacterized protein</fullName>
    </submittedName>
</protein>
<dbReference type="EMBL" id="KI669576">
    <property type="protein sequence ID" value="ETN12793.1"/>
    <property type="molecule type" value="Genomic_DNA"/>
</dbReference>
<dbReference type="RefSeq" id="XP_008902073.1">
    <property type="nucleotide sequence ID" value="XM_008903825.1"/>
</dbReference>
<reference evidence="2 3" key="2">
    <citation type="submission" date="2013-11" db="EMBL/GenBank/DDBJ databases">
        <title>The Genome Sequence of Phytophthora parasitica INRA-310.</title>
        <authorList>
            <consortium name="The Broad Institute Genomics Platform"/>
            <person name="Russ C."/>
            <person name="Tyler B."/>
            <person name="Panabieres F."/>
            <person name="Shan W."/>
            <person name="Tripathy S."/>
            <person name="Grunwald N."/>
            <person name="Machado M."/>
            <person name="Johnson C.S."/>
            <person name="Arredondo F."/>
            <person name="Hong C."/>
            <person name="Coffey M."/>
            <person name="Young S.K."/>
            <person name="Zeng Q."/>
            <person name="Gargeya S."/>
            <person name="Fitzgerald M."/>
            <person name="Abouelleil A."/>
            <person name="Alvarado L."/>
            <person name="Chapman S.B."/>
            <person name="Gainer-Dewar J."/>
            <person name="Goldberg J."/>
            <person name="Griggs A."/>
            <person name="Gujja S."/>
            <person name="Hansen M."/>
            <person name="Howarth C."/>
            <person name="Imamovic A."/>
            <person name="Ireland A."/>
            <person name="Larimer J."/>
            <person name="McCowan C."/>
            <person name="Murphy C."/>
            <person name="Pearson M."/>
            <person name="Poon T.W."/>
            <person name="Priest M."/>
            <person name="Roberts A."/>
            <person name="Saif S."/>
            <person name="Shea T."/>
            <person name="Sykes S."/>
            <person name="Wortman J."/>
            <person name="Nusbaum C."/>
            <person name="Birren B."/>
        </authorList>
    </citation>
    <scope>NUCLEOTIDE SEQUENCE [LARGE SCALE GENOMIC DNA]</scope>
    <source>
        <strain evidence="2 3">INRA-310</strain>
    </source>
</reference>
<evidence type="ECO:0000313" key="3">
    <source>
        <dbReference type="Proteomes" id="UP000018817"/>
    </source>
</evidence>
<sequence length="68" mass="7722">MAKSSIPFDSKLSTLISTTESFVVFALAADRRTLMLFWRLESKRSDRAPETFEMASQGFQPPTGHEHM</sequence>
<proteinExistence type="predicted"/>
<accession>W2QI10</accession>